<evidence type="ECO:0000313" key="2">
    <source>
        <dbReference type="EMBL" id="CAA0832976.1"/>
    </source>
</evidence>
<reference evidence="2" key="1">
    <citation type="submission" date="2019-12" db="EMBL/GenBank/DDBJ databases">
        <authorList>
            <person name="Scholes J."/>
        </authorList>
    </citation>
    <scope>NUCLEOTIDE SEQUENCE</scope>
</reference>
<dbReference type="EMBL" id="CACSLK010027837">
    <property type="protein sequence ID" value="CAA0832976.1"/>
    <property type="molecule type" value="Genomic_DNA"/>
</dbReference>
<evidence type="ECO:0000259" key="1">
    <source>
        <dbReference type="Pfam" id="PF14214"/>
    </source>
</evidence>
<accession>A0A9N7RK94</accession>
<evidence type="ECO:0000313" key="3">
    <source>
        <dbReference type="Proteomes" id="UP001153555"/>
    </source>
</evidence>
<feature type="domain" description="Helitron helicase-like" evidence="1">
    <location>
        <begin position="144"/>
        <end position="326"/>
    </location>
</feature>
<gene>
    <name evidence="2" type="ORF">SHERM_28250</name>
</gene>
<dbReference type="PANTHER" id="PTHR45786:SF66">
    <property type="entry name" value="HOOK MOTIF PROTEIN, PUTATIVE-RELATED"/>
    <property type="match status" value="1"/>
</dbReference>
<feature type="non-terminal residue" evidence="2">
    <location>
        <position position="1"/>
    </location>
</feature>
<dbReference type="OrthoDB" id="1900198at2759"/>
<dbReference type="Proteomes" id="UP001153555">
    <property type="component" value="Unassembled WGS sequence"/>
</dbReference>
<name>A0A9N7RK94_STRHE</name>
<feature type="non-terminal residue" evidence="2">
    <location>
        <position position="713"/>
    </location>
</feature>
<protein>
    <recommendedName>
        <fullName evidence="1">Helitron helicase-like domain-containing protein</fullName>
    </recommendedName>
</protein>
<comment type="caution">
    <text evidence="2">The sequence shown here is derived from an EMBL/GenBank/DDBJ whole genome shotgun (WGS) entry which is preliminary data.</text>
</comment>
<dbReference type="InterPro" id="IPR025476">
    <property type="entry name" value="Helitron_helicase-like"/>
</dbReference>
<keyword evidence="3" id="KW-1185">Reference proteome</keyword>
<dbReference type="Pfam" id="PF14214">
    <property type="entry name" value="Helitron_like_N"/>
    <property type="match status" value="1"/>
</dbReference>
<sequence>GSERNNLDEDVVRGLQEMLDHYNVLVKSFRMTRETVNQHQQIEVKMRLIGRRNKDGRRYNLPSTSEVAALVVGDFDDAMGSRDIIVENQSGRLQRINELNASYLALHYPVLFPYGEDGYREDIPFSPLKPITKRSRKFISPNEFFKYRMHDRDAELSLILSARRLYQQFVVDAYTMVEGFRLKYIHFNQGNLRTELYSRLSDAVLRGDTNPASQGKRIILPSSFTGGPRYMIQNYQDAMAICRWTGYPDIFITFTCNPKWPEISRFLAERNLNPEDRPDIICRVFKAKLDALMRDVRHNKMFGDVKAAIYTIEFQKRGLPHAHILLFLAKEFKIQTTDDIDKIISAEIPDETTDSFYYAAVRDHMMHGPCGSVRPKSPCMSNDCCTKHFPKKFSETTTLDEEGYPRYRRRDNGRTIVKNGIPLDNRYVVPHNRQLLLKYGAHINMEWCNQSRSIKYLFKYVNKGNDRVTAIFHASNGDESSSSPVDEVKMFYDCRYVLSCEAAWRLLDFEIQYKHPSVERLNFHLENEHPCYYPDQAPIDEVVEKNKNAASNFLAWMEANKKYPEAKKLTYVEAPTKFTWHSETNSWEPRKGSDRIARLYFVPPGAGDIYYLRCLINVVRGATCHRDYMKLDGVQHDSYRDACFSLGLVEDDKEYIEGIIEASQWSSANSLRNLFATLLSSYTLGRPEFVWEACWPYLSDDILYNRRRLLQHS</sequence>
<organism evidence="2 3">
    <name type="scientific">Striga hermonthica</name>
    <name type="common">Purple witchweed</name>
    <name type="synonym">Buchnera hermonthica</name>
    <dbReference type="NCBI Taxonomy" id="68872"/>
    <lineage>
        <taxon>Eukaryota</taxon>
        <taxon>Viridiplantae</taxon>
        <taxon>Streptophyta</taxon>
        <taxon>Embryophyta</taxon>
        <taxon>Tracheophyta</taxon>
        <taxon>Spermatophyta</taxon>
        <taxon>Magnoliopsida</taxon>
        <taxon>eudicotyledons</taxon>
        <taxon>Gunneridae</taxon>
        <taxon>Pentapetalae</taxon>
        <taxon>asterids</taxon>
        <taxon>lamiids</taxon>
        <taxon>Lamiales</taxon>
        <taxon>Orobanchaceae</taxon>
        <taxon>Buchnereae</taxon>
        <taxon>Striga</taxon>
    </lineage>
</organism>
<dbReference type="AlphaFoldDB" id="A0A9N7RK94"/>
<dbReference type="PANTHER" id="PTHR45786">
    <property type="entry name" value="DNA BINDING PROTEIN-LIKE"/>
    <property type="match status" value="1"/>
</dbReference>
<proteinExistence type="predicted"/>